<proteinExistence type="predicted"/>
<accession>A0ABD2L5G7</accession>
<name>A0ABD2L5G7_9BILA</name>
<organism evidence="2 3">
    <name type="scientific">Heterodera trifolii</name>
    <dbReference type="NCBI Taxonomy" id="157864"/>
    <lineage>
        <taxon>Eukaryota</taxon>
        <taxon>Metazoa</taxon>
        <taxon>Ecdysozoa</taxon>
        <taxon>Nematoda</taxon>
        <taxon>Chromadorea</taxon>
        <taxon>Rhabditida</taxon>
        <taxon>Tylenchina</taxon>
        <taxon>Tylenchomorpha</taxon>
        <taxon>Tylenchoidea</taxon>
        <taxon>Heteroderidae</taxon>
        <taxon>Heteroderinae</taxon>
        <taxon>Heterodera</taxon>
    </lineage>
</organism>
<protein>
    <submittedName>
        <fullName evidence="2">Uncharacterized protein</fullName>
    </submittedName>
</protein>
<evidence type="ECO:0000256" key="1">
    <source>
        <dbReference type="SAM" id="MobiDB-lite"/>
    </source>
</evidence>
<evidence type="ECO:0000313" key="2">
    <source>
        <dbReference type="EMBL" id="KAL3110321.1"/>
    </source>
</evidence>
<dbReference type="Proteomes" id="UP001620626">
    <property type="component" value="Unassembled WGS sequence"/>
</dbReference>
<gene>
    <name evidence="2" type="ORF">niasHT_019641</name>
</gene>
<reference evidence="2 3" key="1">
    <citation type="submission" date="2024-10" db="EMBL/GenBank/DDBJ databases">
        <authorList>
            <person name="Kim D."/>
        </authorList>
    </citation>
    <scope>NUCLEOTIDE SEQUENCE [LARGE SCALE GENOMIC DNA]</scope>
    <source>
        <strain evidence="2">BH-2024</strain>
    </source>
</reference>
<evidence type="ECO:0000313" key="3">
    <source>
        <dbReference type="Proteomes" id="UP001620626"/>
    </source>
</evidence>
<feature type="region of interest" description="Disordered" evidence="1">
    <location>
        <begin position="115"/>
        <end position="142"/>
    </location>
</feature>
<dbReference type="EMBL" id="JBICBT010000544">
    <property type="protein sequence ID" value="KAL3110321.1"/>
    <property type="molecule type" value="Genomic_DNA"/>
</dbReference>
<dbReference type="AlphaFoldDB" id="A0ABD2L5G7"/>
<comment type="caution">
    <text evidence="2">The sequence shown here is derived from an EMBL/GenBank/DDBJ whole genome shotgun (WGS) entry which is preliminary data.</text>
</comment>
<sequence>MYDDNFDKAKHIGEGGFLSGVNDFLQSIQDGLTLAQVAFPTAKKPTDASGGGKGFHMKISVHPTDAEKEGARGTVVLQRRAETGRGGGGGRGHANRLICTAGRKVRGCERVREGKRRWDERVKEHGECGRRKRDEGKGEVRG</sequence>
<feature type="region of interest" description="Disordered" evidence="1">
    <location>
        <begin position="42"/>
        <end position="74"/>
    </location>
</feature>
<keyword evidence="3" id="KW-1185">Reference proteome</keyword>